<gene>
    <name evidence="1" type="ORF">Hypma_003763</name>
</gene>
<sequence>MTLEKLPIKPICNCLRTSSLSRMGWQFFEYMDLGSSKRASGRPSCPPFTLLPGSESQVRWRFEAVDAASKCECFDAAACLRVLSPDIIVLTIASFTNLFPFVLPSVNEVRCLPSTSTDIQSVAVLLYDHLMTFCQKTFDLTDVDAGNEVDYLWRRSKARSAYWSFFNRYCIFFGNTSIGDDLGFTTLSAQVCSSIHPLVLRGLIKILFLGVTTVSTVDAHLSDLSGVRQAFFWQQWRMLNYSFRSSHIANICIVQLLD</sequence>
<dbReference type="EMBL" id="LUEZ02000140">
    <property type="protein sequence ID" value="RDB15737.1"/>
    <property type="molecule type" value="Genomic_DNA"/>
</dbReference>
<name>A0A369J550_HYPMA</name>
<evidence type="ECO:0000313" key="1">
    <source>
        <dbReference type="EMBL" id="RDB15737.1"/>
    </source>
</evidence>
<dbReference type="AlphaFoldDB" id="A0A369J550"/>
<comment type="caution">
    <text evidence="1">The sequence shown here is derived from an EMBL/GenBank/DDBJ whole genome shotgun (WGS) entry which is preliminary data.</text>
</comment>
<accession>A0A369J550</accession>
<proteinExistence type="predicted"/>
<protein>
    <submittedName>
        <fullName evidence="1">Uncharacterized protein</fullName>
    </submittedName>
</protein>
<dbReference type="Proteomes" id="UP000076154">
    <property type="component" value="Unassembled WGS sequence"/>
</dbReference>
<reference evidence="1" key="1">
    <citation type="submission" date="2018-04" db="EMBL/GenBank/DDBJ databases">
        <title>Whole genome sequencing of Hypsizygus marmoreus.</title>
        <authorList>
            <person name="Choi I.-G."/>
            <person name="Min B."/>
            <person name="Kim J.-G."/>
            <person name="Kim S."/>
            <person name="Oh Y.-L."/>
            <person name="Kong W.-S."/>
            <person name="Park H."/>
            <person name="Jeong J."/>
            <person name="Song E.-S."/>
        </authorList>
    </citation>
    <scope>NUCLEOTIDE SEQUENCE [LARGE SCALE GENOMIC DNA]</scope>
    <source>
        <strain evidence="1">51987-8</strain>
    </source>
</reference>
<keyword evidence="2" id="KW-1185">Reference proteome</keyword>
<organism evidence="1 2">
    <name type="scientific">Hypsizygus marmoreus</name>
    <name type="common">White beech mushroom</name>
    <name type="synonym">Agaricus marmoreus</name>
    <dbReference type="NCBI Taxonomy" id="39966"/>
    <lineage>
        <taxon>Eukaryota</taxon>
        <taxon>Fungi</taxon>
        <taxon>Dikarya</taxon>
        <taxon>Basidiomycota</taxon>
        <taxon>Agaricomycotina</taxon>
        <taxon>Agaricomycetes</taxon>
        <taxon>Agaricomycetidae</taxon>
        <taxon>Agaricales</taxon>
        <taxon>Tricholomatineae</taxon>
        <taxon>Lyophyllaceae</taxon>
        <taxon>Hypsizygus</taxon>
    </lineage>
</organism>
<evidence type="ECO:0000313" key="2">
    <source>
        <dbReference type="Proteomes" id="UP000076154"/>
    </source>
</evidence>
<dbReference type="InParanoid" id="A0A369J550"/>